<reference evidence="2 3" key="1">
    <citation type="submission" date="2022-02" db="EMBL/GenBank/DDBJ databases">
        <title>Draft genome sequence of Mezorhizobium retamae strain IRAMC:0171 isolated from Retama raetam nodules.</title>
        <authorList>
            <person name="Bengaied R."/>
            <person name="Sbissi I."/>
            <person name="Huber K."/>
            <person name="Ghodbane F."/>
            <person name="Nouioui I."/>
            <person name="Tarhouni M."/>
            <person name="Gtari M."/>
        </authorList>
    </citation>
    <scope>NUCLEOTIDE SEQUENCE [LARGE SCALE GENOMIC DNA]</scope>
    <source>
        <strain evidence="2 3">IRAMC:0171</strain>
    </source>
</reference>
<organism evidence="2 3">
    <name type="scientific">Mesorhizobium retamae</name>
    <dbReference type="NCBI Taxonomy" id="2912854"/>
    <lineage>
        <taxon>Bacteria</taxon>
        <taxon>Pseudomonadati</taxon>
        <taxon>Pseudomonadota</taxon>
        <taxon>Alphaproteobacteria</taxon>
        <taxon>Hyphomicrobiales</taxon>
        <taxon>Phyllobacteriaceae</taxon>
        <taxon>Mesorhizobium</taxon>
    </lineage>
</organism>
<feature type="compositionally biased region" description="Basic and acidic residues" evidence="1">
    <location>
        <begin position="36"/>
        <end position="61"/>
    </location>
</feature>
<evidence type="ECO:0000313" key="3">
    <source>
        <dbReference type="Proteomes" id="UP001201701"/>
    </source>
</evidence>
<protein>
    <recommendedName>
        <fullName evidence="4">Stress-induced protein</fullName>
    </recommendedName>
</protein>
<accession>A0ABS9QDS2</accession>
<gene>
    <name evidence="2" type="ORF">L4923_11150</name>
</gene>
<dbReference type="EMBL" id="JAKREW010000008">
    <property type="protein sequence ID" value="MCG7505568.1"/>
    <property type="molecule type" value="Genomic_DNA"/>
</dbReference>
<feature type="region of interest" description="Disordered" evidence="1">
    <location>
        <begin position="1"/>
        <end position="61"/>
    </location>
</feature>
<feature type="compositionally biased region" description="Polar residues" evidence="1">
    <location>
        <begin position="19"/>
        <end position="30"/>
    </location>
</feature>
<proteinExistence type="predicted"/>
<dbReference type="Proteomes" id="UP001201701">
    <property type="component" value="Unassembled WGS sequence"/>
</dbReference>
<evidence type="ECO:0000313" key="2">
    <source>
        <dbReference type="EMBL" id="MCG7505568.1"/>
    </source>
</evidence>
<evidence type="ECO:0000256" key="1">
    <source>
        <dbReference type="SAM" id="MobiDB-lite"/>
    </source>
</evidence>
<evidence type="ECO:0008006" key="4">
    <source>
        <dbReference type="Google" id="ProtNLM"/>
    </source>
</evidence>
<name>A0ABS9QDS2_9HYPH</name>
<comment type="caution">
    <text evidence="2">The sequence shown here is derived from an EMBL/GenBank/DDBJ whole genome shotgun (WGS) entry which is preliminary data.</text>
</comment>
<sequence>MPNHFDACMSQLEARSARETSASHTSGNENTGHRHGKDETKTVRGSELFAEKERANSNHKH</sequence>
<keyword evidence="3" id="KW-1185">Reference proteome</keyword>
<dbReference type="RefSeq" id="WP_239364842.1">
    <property type="nucleotide sequence ID" value="NZ_JAKREW010000008.1"/>
</dbReference>